<evidence type="ECO:0000256" key="1">
    <source>
        <dbReference type="SAM" id="MobiDB-lite"/>
    </source>
</evidence>
<dbReference type="SUPFAM" id="SSF56219">
    <property type="entry name" value="DNase I-like"/>
    <property type="match status" value="1"/>
</dbReference>
<dbReference type="Gene3D" id="3.60.10.10">
    <property type="entry name" value="Endonuclease/exonuclease/phosphatase"/>
    <property type="match status" value="1"/>
</dbReference>
<reference evidence="3 4" key="1">
    <citation type="journal article" date="2024" name="BMC Genomics">
        <title>De novo assembly and annotation of Popillia japonica's genome with initial clues to its potential as an invasive pest.</title>
        <authorList>
            <person name="Cucini C."/>
            <person name="Boschi S."/>
            <person name="Funari R."/>
            <person name="Cardaioli E."/>
            <person name="Iannotti N."/>
            <person name="Marturano G."/>
            <person name="Paoli F."/>
            <person name="Bruttini M."/>
            <person name="Carapelli A."/>
            <person name="Frati F."/>
            <person name="Nardi F."/>
        </authorList>
    </citation>
    <scope>NUCLEOTIDE SEQUENCE [LARGE SCALE GENOMIC DNA]</scope>
    <source>
        <strain evidence="3">DMR45628</strain>
    </source>
</reference>
<dbReference type="Proteomes" id="UP001458880">
    <property type="component" value="Unassembled WGS sequence"/>
</dbReference>
<name>A0AAW1IBG9_POPJA</name>
<sequence length="266" mass="30976">MEKEKKRGRDIENKELEEPVEEGAAGEKLKRKNNIVLKGVRITEGEERQEVENFLATKLQIPTRIEKARVLNNDKRFPIVVAEVGTYDEKQKIMRGKNKLKGTTIYIDNDLTREERYIQKELRNIAKEERVKAPKMMKIGTWNVRSANEEGTIKHIMAAMKRYGIQILALQETKQKGNEIINLGDFTIFNSGGTHTRHFGTAFIVSKLWSERVVDFKPITDRLCLIRLRGDYRKISLINCHAPTEEKEIEEKDLFYERVDRTMIGQ</sequence>
<dbReference type="Pfam" id="PF03372">
    <property type="entry name" value="Exo_endo_phos"/>
    <property type="match status" value="1"/>
</dbReference>
<evidence type="ECO:0000313" key="4">
    <source>
        <dbReference type="Proteomes" id="UP001458880"/>
    </source>
</evidence>
<organism evidence="3 4">
    <name type="scientific">Popillia japonica</name>
    <name type="common">Japanese beetle</name>
    <dbReference type="NCBI Taxonomy" id="7064"/>
    <lineage>
        <taxon>Eukaryota</taxon>
        <taxon>Metazoa</taxon>
        <taxon>Ecdysozoa</taxon>
        <taxon>Arthropoda</taxon>
        <taxon>Hexapoda</taxon>
        <taxon>Insecta</taxon>
        <taxon>Pterygota</taxon>
        <taxon>Neoptera</taxon>
        <taxon>Endopterygota</taxon>
        <taxon>Coleoptera</taxon>
        <taxon>Polyphaga</taxon>
        <taxon>Scarabaeiformia</taxon>
        <taxon>Scarabaeidae</taxon>
        <taxon>Rutelinae</taxon>
        <taxon>Popillia</taxon>
    </lineage>
</organism>
<protein>
    <recommendedName>
        <fullName evidence="2">Endonuclease/exonuclease/phosphatase domain-containing protein</fullName>
    </recommendedName>
</protein>
<comment type="caution">
    <text evidence="3">The sequence shown here is derived from an EMBL/GenBank/DDBJ whole genome shotgun (WGS) entry which is preliminary data.</text>
</comment>
<accession>A0AAW1IBG9</accession>
<dbReference type="EMBL" id="JASPKY010000701">
    <property type="protein sequence ID" value="KAK9686508.1"/>
    <property type="molecule type" value="Genomic_DNA"/>
</dbReference>
<dbReference type="InterPro" id="IPR005135">
    <property type="entry name" value="Endo/exonuclease/phosphatase"/>
</dbReference>
<feature type="domain" description="Endonuclease/exonuclease/phosphatase" evidence="2">
    <location>
        <begin position="140"/>
        <end position="221"/>
    </location>
</feature>
<feature type="region of interest" description="Disordered" evidence="1">
    <location>
        <begin position="1"/>
        <end position="25"/>
    </location>
</feature>
<evidence type="ECO:0000259" key="2">
    <source>
        <dbReference type="Pfam" id="PF03372"/>
    </source>
</evidence>
<proteinExistence type="predicted"/>
<evidence type="ECO:0000313" key="3">
    <source>
        <dbReference type="EMBL" id="KAK9686508.1"/>
    </source>
</evidence>
<dbReference type="InterPro" id="IPR036691">
    <property type="entry name" value="Endo/exonu/phosph_ase_sf"/>
</dbReference>
<keyword evidence="4" id="KW-1185">Reference proteome</keyword>
<gene>
    <name evidence="3" type="ORF">QE152_g37142</name>
</gene>
<dbReference type="GO" id="GO:0003824">
    <property type="term" value="F:catalytic activity"/>
    <property type="evidence" value="ECO:0007669"/>
    <property type="project" value="InterPro"/>
</dbReference>
<feature type="compositionally biased region" description="Basic and acidic residues" evidence="1">
    <location>
        <begin position="1"/>
        <end position="17"/>
    </location>
</feature>
<dbReference type="AlphaFoldDB" id="A0AAW1IBG9"/>